<protein>
    <submittedName>
        <fullName evidence="1">Uncharacterized protein</fullName>
    </submittedName>
</protein>
<dbReference type="RefSeq" id="WP_121902619.1">
    <property type="nucleotide sequence ID" value="NZ_REFW01000005.1"/>
</dbReference>
<keyword evidence="2" id="KW-1185">Reference proteome</keyword>
<proteinExistence type="predicted"/>
<dbReference type="EMBL" id="REFW01000005">
    <property type="protein sequence ID" value="RMB57840.1"/>
    <property type="molecule type" value="Genomic_DNA"/>
</dbReference>
<organism evidence="1 2">
    <name type="scientific">Tessaracoccus antarcticus</name>
    <dbReference type="NCBI Taxonomy" id="2479848"/>
    <lineage>
        <taxon>Bacteria</taxon>
        <taxon>Bacillati</taxon>
        <taxon>Actinomycetota</taxon>
        <taxon>Actinomycetes</taxon>
        <taxon>Propionibacteriales</taxon>
        <taxon>Propionibacteriaceae</taxon>
        <taxon>Tessaracoccus</taxon>
    </lineage>
</organism>
<accession>A0A3M0FYM6</accession>
<reference evidence="1 2" key="1">
    <citation type="submission" date="2018-10" db="EMBL/GenBank/DDBJ databases">
        <title>Tessaracoccus antarcticuss sp. nov., isolated from sediment.</title>
        <authorList>
            <person name="Zhou L.Y."/>
            <person name="Du Z.J."/>
        </authorList>
    </citation>
    <scope>NUCLEOTIDE SEQUENCE [LARGE SCALE GENOMIC DNA]</scope>
    <source>
        <strain evidence="1 2">JDX10</strain>
    </source>
</reference>
<gene>
    <name evidence="1" type="ORF">EAX62_15410</name>
</gene>
<sequence>MTSTSNAAVGQTYVLLREAAKLMRGPAGDALHSDVRIKIAALQLLSLSLVGDFRNDCAFTPPATVAACLELAEIQTSAWDLGELPDAAMGFVLALAELNRALSDGRRS</sequence>
<evidence type="ECO:0000313" key="2">
    <source>
        <dbReference type="Proteomes" id="UP000275256"/>
    </source>
</evidence>
<name>A0A3M0FYM6_9ACTN</name>
<dbReference type="Proteomes" id="UP000275256">
    <property type="component" value="Unassembled WGS sequence"/>
</dbReference>
<dbReference type="AlphaFoldDB" id="A0A3M0FYM6"/>
<comment type="caution">
    <text evidence="1">The sequence shown here is derived from an EMBL/GenBank/DDBJ whole genome shotgun (WGS) entry which is preliminary data.</text>
</comment>
<evidence type="ECO:0000313" key="1">
    <source>
        <dbReference type="EMBL" id="RMB57840.1"/>
    </source>
</evidence>